<reference evidence="1 2" key="1">
    <citation type="journal article" date="2020" name="ISME J.">
        <title>Uncovering the hidden diversity of litter-decomposition mechanisms in mushroom-forming fungi.</title>
        <authorList>
            <person name="Floudas D."/>
            <person name="Bentzer J."/>
            <person name="Ahren D."/>
            <person name="Johansson T."/>
            <person name="Persson P."/>
            <person name="Tunlid A."/>
        </authorList>
    </citation>
    <scope>NUCLEOTIDE SEQUENCE [LARGE SCALE GENOMIC DNA]</scope>
    <source>
        <strain evidence="1 2">CBS 291.85</strain>
    </source>
</reference>
<keyword evidence="2" id="KW-1185">Reference proteome</keyword>
<sequence>MELFRGSQNISLSDNSSVNVNNYGTIVQKEYVLGKHRLSDEEGEEIADPEAREKRLRLRAILDDFEEYRHGNMIIDRIFGSQNQRKVQLVRLRSWRNESAKTFVAISYEGRKADKASIIYITMWFKDLKKYSRVREPNALQLYAFTRSKQSPSLIFHSEERLPFDEVLKAVPPIVCCYLLCRLLSEEQGLHEVASRFHQHQYQIYYSYCGVWVQTSNGMICYGPDVPGIFRPELLYPHQPRVRGNSPLPHCHSSDAVINYIHQYLGSDLHSFIGTGRMSLTYQLHLPEFPAISLGALYCRYSKEPLGYIPFCREEWTASHWNWNFSGQQLGVLLENGWTRQVSLHCITRWKEFPCYTNFYMELNLSPKIGSTWLAQASWIFHEMGVNPCQYQDFYFVDSIQYTVKLEKVHCGFQPEDIFLFLPPFEEIQGFPKGPPFSTKLQSPFWSLTPRDPPTLAKGLPPFSMAIWDYQWTCGHDPHTNTYCLERGMPNFVWNPNPNVFNQDESNHEAIFICEEDSYNPNLDRVNARFNRLQMCYDSLKFHMTDCLCGEGAMNYMGHLEDWVDGTEAAEVAEVQNSLVLSDLESDSGSDDEGKSLFSLLMDPWESIHHLNECHDARLTPLYDTKYVWDYEGESLVHRGRRDSLPHSWAPQEYSLQK</sequence>
<protein>
    <submittedName>
        <fullName evidence="1">Uncharacterized protein</fullName>
    </submittedName>
</protein>
<gene>
    <name evidence="1" type="ORF">D9758_004957</name>
</gene>
<evidence type="ECO:0000313" key="2">
    <source>
        <dbReference type="Proteomes" id="UP000559256"/>
    </source>
</evidence>
<accession>A0A8H5GVN8</accession>
<comment type="caution">
    <text evidence="1">The sequence shown here is derived from an EMBL/GenBank/DDBJ whole genome shotgun (WGS) entry which is preliminary data.</text>
</comment>
<proteinExistence type="predicted"/>
<dbReference type="EMBL" id="JAACJM010000006">
    <property type="protein sequence ID" value="KAF5372094.1"/>
    <property type="molecule type" value="Genomic_DNA"/>
</dbReference>
<evidence type="ECO:0000313" key="1">
    <source>
        <dbReference type="EMBL" id="KAF5372094.1"/>
    </source>
</evidence>
<name>A0A8H5GVN8_9AGAR</name>
<dbReference type="OrthoDB" id="3063557at2759"/>
<dbReference type="Proteomes" id="UP000559256">
    <property type="component" value="Unassembled WGS sequence"/>
</dbReference>
<dbReference type="AlphaFoldDB" id="A0A8H5GVN8"/>
<organism evidence="1 2">
    <name type="scientific">Tetrapyrgos nigripes</name>
    <dbReference type="NCBI Taxonomy" id="182062"/>
    <lineage>
        <taxon>Eukaryota</taxon>
        <taxon>Fungi</taxon>
        <taxon>Dikarya</taxon>
        <taxon>Basidiomycota</taxon>
        <taxon>Agaricomycotina</taxon>
        <taxon>Agaricomycetes</taxon>
        <taxon>Agaricomycetidae</taxon>
        <taxon>Agaricales</taxon>
        <taxon>Marasmiineae</taxon>
        <taxon>Marasmiaceae</taxon>
        <taxon>Tetrapyrgos</taxon>
    </lineage>
</organism>